<dbReference type="AlphaFoldDB" id="A0A2G8RW07"/>
<comment type="caution">
    <text evidence="8">The sequence shown here is derived from an EMBL/GenBank/DDBJ whole genome shotgun (WGS) entry which is preliminary data.</text>
</comment>
<reference evidence="8 9" key="1">
    <citation type="journal article" date="2015" name="Sci. Rep.">
        <title>Chromosome-level genome map provides insights into diverse defense mechanisms in the medicinal fungus Ganoderma sinense.</title>
        <authorList>
            <person name="Zhu Y."/>
            <person name="Xu J."/>
            <person name="Sun C."/>
            <person name="Zhou S."/>
            <person name="Xu H."/>
            <person name="Nelson D.R."/>
            <person name="Qian J."/>
            <person name="Song J."/>
            <person name="Luo H."/>
            <person name="Xiang L."/>
            <person name="Li Y."/>
            <person name="Xu Z."/>
            <person name="Ji A."/>
            <person name="Wang L."/>
            <person name="Lu S."/>
            <person name="Hayward A."/>
            <person name="Sun W."/>
            <person name="Li X."/>
            <person name="Schwartz D.C."/>
            <person name="Wang Y."/>
            <person name="Chen S."/>
        </authorList>
    </citation>
    <scope>NUCLEOTIDE SEQUENCE [LARGE SCALE GENOMIC DNA]</scope>
    <source>
        <strain evidence="8 9">ZZ0214-1</strain>
    </source>
</reference>
<sequence>MAASFLPVLAQEDVTRAAQLIQQSFDPQNHVSPEDQRRLQQELFEMQRRPEAWGLVLPFLSHSDSNVQFFGAHTLQVKIARDWEAVPEDSAMQLKHMALELTGRAVVTGQNKVILRKLFVAITSLAIKLHPGSPSRWPDWLRSTINALSDMGVPREHLLDFLSIVAEEMETADLLPPSKVQMQTTLTSAIPMVVQAISDCIKLPAMERSPQDLNSALKCLQAWISVLPANDLTPLVPLLLSLMVPKTESPVPDYDEQAFISSSDTLQELVSKSALADGAGTKTVTEPLLLWLDRYGNAIVQATVNSGFVDDVSRSLCKLLVALGDHSAMYFAKNIAAPAQVSQPPPCPFPLPSPLPSVSHLVQNFLGLLLAYTALPGYYGVDEDESEMTLSYWYLFQEALWNSDYGFDYAEDGDEGQQAVERERDMMPVARAVYTELVSVLRRKVVWPPRRVLNEWARDQRDKFKAYRRDVGDTLINAYYVLREDMLSFYVNDIVQRLSTRQAHEEWNEIEATLHCIMAVQEAVPVEDSPHLRQVFGPEILGRLPRTGDDRVRTTTLHLIGSYASWFTTQPAQVPESPTLSPLMNAISYVVSALTDSSLCLFAANALRDLCDANRTALAPHISAFGELHAGLTRIPDTEKSKVLQSIASVIQALPPAEEIPSVEAIISPVVSKLFEALQSAGQLPDEARAMAILQLETLTSVARGLTRVTDSLLALEDSPDVHAAMEAMNTAREDPRMVKLREGILSAIRNSVELWSTDATISDGLSDLFKAITALPSDLTLISLPAGPLLELVCMAAQRQLTAVWLSLASMLIIQLNPPSLVPTTFKSEPSAEASEIALNVLTVLLQTSLSVFSQPGAMVSNPDVVQAFFGLMESFVHHFLPMFYRLPQDLFNALIQCAISALSLQERYSLTSSCTFLSTIINRTSTNDELVNAKNAFIQTHGVPVMRAVLFGFAGVAPRSAMPNLIELLSTMITRFPAESKLWMTNILFADDFYQCRANADAKNKFIKTVFGSRSLKRTREAAQQFTLVARGLEGSTFGYATVSM</sequence>
<dbReference type="EMBL" id="AYKW01000045">
    <property type="protein sequence ID" value="PIL25693.1"/>
    <property type="molecule type" value="Genomic_DNA"/>
</dbReference>
<dbReference type="OrthoDB" id="2016913at2759"/>
<keyword evidence="9" id="KW-1185">Reference proteome</keyword>
<dbReference type="SUPFAM" id="SSF48371">
    <property type="entry name" value="ARM repeat"/>
    <property type="match status" value="1"/>
</dbReference>
<evidence type="ECO:0000256" key="5">
    <source>
        <dbReference type="ARBA" id="ARBA00022737"/>
    </source>
</evidence>
<dbReference type="Gene3D" id="1.25.10.10">
    <property type="entry name" value="Leucine-rich Repeat Variant"/>
    <property type="match status" value="1"/>
</dbReference>
<feature type="domain" description="Exportin-1/Importin-beta-like" evidence="7">
    <location>
        <begin position="112"/>
        <end position="243"/>
    </location>
</feature>
<dbReference type="Pfam" id="PF18806">
    <property type="entry name" value="Importin_rep_3"/>
    <property type="match status" value="1"/>
</dbReference>
<evidence type="ECO:0000259" key="7">
    <source>
        <dbReference type="Pfam" id="PF08389"/>
    </source>
</evidence>
<keyword evidence="5" id="KW-0677">Repeat</keyword>
<evidence type="ECO:0000313" key="9">
    <source>
        <dbReference type="Proteomes" id="UP000230002"/>
    </source>
</evidence>
<dbReference type="InterPro" id="IPR051345">
    <property type="entry name" value="Importin_beta-like_NTR"/>
</dbReference>
<evidence type="ECO:0000256" key="1">
    <source>
        <dbReference type="ARBA" id="ARBA00004123"/>
    </source>
</evidence>
<dbReference type="Pfam" id="PF18773">
    <property type="entry name" value="Importin_rep"/>
    <property type="match status" value="1"/>
</dbReference>
<organism evidence="8 9">
    <name type="scientific">Ganoderma sinense ZZ0214-1</name>
    <dbReference type="NCBI Taxonomy" id="1077348"/>
    <lineage>
        <taxon>Eukaryota</taxon>
        <taxon>Fungi</taxon>
        <taxon>Dikarya</taxon>
        <taxon>Basidiomycota</taxon>
        <taxon>Agaricomycotina</taxon>
        <taxon>Agaricomycetes</taxon>
        <taxon>Polyporales</taxon>
        <taxon>Polyporaceae</taxon>
        <taxon>Ganoderma</taxon>
    </lineage>
</organism>
<gene>
    <name evidence="8" type="ORF">GSI_11443</name>
</gene>
<dbReference type="InterPro" id="IPR040520">
    <property type="entry name" value="Importin_rep_3"/>
</dbReference>
<dbReference type="STRING" id="1077348.A0A2G8RW07"/>
<evidence type="ECO:0000256" key="6">
    <source>
        <dbReference type="ARBA" id="ARBA00023242"/>
    </source>
</evidence>
<accession>A0A2G8RW07</accession>
<dbReference type="GO" id="GO:0005634">
    <property type="term" value="C:nucleus"/>
    <property type="evidence" value="ECO:0007669"/>
    <property type="project" value="UniProtKB-SubCell"/>
</dbReference>
<dbReference type="GO" id="GO:0006606">
    <property type="term" value="P:protein import into nucleus"/>
    <property type="evidence" value="ECO:0007669"/>
    <property type="project" value="TreeGrafter"/>
</dbReference>
<dbReference type="Pfam" id="PF08389">
    <property type="entry name" value="Xpo1"/>
    <property type="match status" value="1"/>
</dbReference>
<protein>
    <recommendedName>
        <fullName evidence="3">Importin-13</fullName>
    </recommendedName>
</protein>
<dbReference type="InterPro" id="IPR013598">
    <property type="entry name" value="Exportin-1/Importin-b-like"/>
</dbReference>
<name>A0A2G8RW07_9APHY</name>
<evidence type="ECO:0000256" key="2">
    <source>
        <dbReference type="ARBA" id="ARBA00007991"/>
    </source>
</evidence>
<dbReference type="PANTHER" id="PTHR12363:SF33">
    <property type="entry name" value="IMPORTIN-13"/>
    <property type="match status" value="1"/>
</dbReference>
<comment type="subcellular location">
    <subcellularLocation>
        <location evidence="1">Nucleus</location>
    </subcellularLocation>
</comment>
<comment type="similarity">
    <text evidence="2">Belongs to the importin beta family.</text>
</comment>
<dbReference type="Proteomes" id="UP000230002">
    <property type="component" value="Unassembled WGS sequence"/>
</dbReference>
<evidence type="ECO:0000256" key="4">
    <source>
        <dbReference type="ARBA" id="ARBA00022448"/>
    </source>
</evidence>
<dbReference type="PANTHER" id="PTHR12363">
    <property type="entry name" value="TRANSPORTIN 3 AND IMPORTIN 13"/>
    <property type="match status" value="1"/>
</dbReference>
<dbReference type="InterPro" id="IPR040709">
    <property type="entry name" value="Importin_rep_1"/>
</dbReference>
<dbReference type="InterPro" id="IPR016024">
    <property type="entry name" value="ARM-type_fold"/>
</dbReference>
<dbReference type="InterPro" id="IPR011989">
    <property type="entry name" value="ARM-like"/>
</dbReference>
<proteinExistence type="inferred from homology"/>
<evidence type="ECO:0000256" key="3">
    <source>
        <dbReference type="ARBA" id="ARBA00016020"/>
    </source>
</evidence>
<keyword evidence="4" id="KW-0813">Transport</keyword>
<keyword evidence="6" id="KW-0539">Nucleus</keyword>
<evidence type="ECO:0000313" key="8">
    <source>
        <dbReference type="EMBL" id="PIL25693.1"/>
    </source>
</evidence>
<dbReference type="GO" id="GO:0005737">
    <property type="term" value="C:cytoplasm"/>
    <property type="evidence" value="ECO:0007669"/>
    <property type="project" value="TreeGrafter"/>
</dbReference>